<feature type="coiled-coil region" evidence="1">
    <location>
        <begin position="1181"/>
        <end position="1208"/>
    </location>
</feature>
<dbReference type="EMBL" id="KB095811">
    <property type="protein sequence ID" value="ESO12992.1"/>
    <property type="molecule type" value="Genomic_DNA"/>
</dbReference>
<dbReference type="GeneID" id="20198372"/>
<sequence>MSCSPVRRSRQAGTRESGVELHARLLVRCTFLSFLGRIGRKTSFASRSSVKHDIKSQTPRFQKQQRPTQQQTLLQQRQQHEQPSSSSSSSPPPPPPSIDLTEFERNCFNALDAFLTETRHQSNLLVTSKSLVVVYFEDVQLEGSDVTSPSSWQRPINLELEASERKVLDQKSVFQRSLSEQKPRLPPLSHLPSHSSVKKPTVEVGRSPHKLTDHHSSNLASATKHLHHYAEHMRHYQPTHDTNPSPTRKSPTSPSWSRYPRESPTRSPSSRSKSPNSANRFFENDTFPDDLERKDVLSSLSSSSEESLNDRKEAEMRNFERDEVGLVNSTNGDDDIYTYDLASFAASVHSSTKHLMSLNASPPDCNYEKFTQVLESSEKLLSECYFDHKALPKHLQNLSSTAQVKTSNQPLIQPKQQLPDDREEISNYAESQVTKNSNMHFSQTDDWSPIRDLLYPILDVSPSVEQKEEGAERKKNSESEKIEKSEKVIKSYENNLKNTKEKDNHNTEKQKPSLAKSSQALPQRNDRADNWSSDVMKRFPGQLTPVETDFDDENDKQIGHQKQALPSNNNDAVTSWFDKTSLFGNVDTSDERENDFLNSPIVFVNSDEDREIDLDEDIPPKPFMNRKSTKTNVPKQQEAEQSRLDLENFTINQQANDDKKIIDSKNNQFESQQQLHSSKSETSSNANLVKNANPSLPNTKQSSPNDTPTSAVKAKLSKHPPPPPPPPPKQRAISYEETHKYLKSKILEPVQLDEKTKTVSENENIAPSSVKNIIRTFETVQDNNKANIHKEESPSKRSPGRSSKATNNHSEQHSHIQPNECYNQEVEANISKPSDFSRRQISNENEKVKLPQKPNRDQIQGHKSSDEKSYQRNKSAYSAGDSYSPKKHIESRSSFHQHEDVKESSGSPRAALVMNANNFADNKKLQQSALRERPCLARSQESPKSQTALQRQLQMQPKQPHRQQQCHQQQNNQQQNNQQQPLKSQSEGVHSQQQTKNQSSKKFKRPINPKSTQVQPTSKSFQRAPPIPPHKSPSRRPPHNGSNPNLVETPYMQSPLEQGLRKRPQRLQANQRHLPPQPQISTSDHERANNRSGPVMHKRGAVSMHDLDDYSSSASPYHGHYPELSDYNFQQNFDPRQPNVSPAHRPHYSKKIPNSQSLTSLPVTTYETDYLNPRYDVAYNYAINNEHLNEKQEKLLKLQEEIEKRKYHLSELSKTQLQQYQQQQQLYDQLPSRWFTKPDSDEYGVRLYNDPEAYSISSPLSQHRIVDQQRQHQFVHNPENSRYMGLIKPIDYQIHPEDFLTDEDIISSQVSQVCPTIDPVHAHVYSSVEYLAHKSGESGQYQYLPPESKLVEQYLDRKATEINQQMRPIGRKMKGYVDQTPKRRSKSEYAGALNEPAYAPTTFKGSLGYLNALIPGTDPYIMQQRDQIIPDLPIDEYLDNRPGLCLDDLELSRQTFADILTLNKPFMTAEIYPELTMQQDNSIDDQVPARRERYMDDGMMEMRSYGGHLTRDDMTPAMTILDDVPSRTRNILRDIGSRPLSDDLEKYFQQTDGY</sequence>
<feature type="compositionally biased region" description="Acidic residues" evidence="2">
    <location>
        <begin position="608"/>
        <end position="617"/>
    </location>
</feature>
<reference evidence="5" key="1">
    <citation type="submission" date="2012-12" db="EMBL/GenBank/DDBJ databases">
        <authorList>
            <person name="Hellsten U."/>
            <person name="Grimwood J."/>
            <person name="Chapman J.A."/>
            <person name="Shapiro H."/>
            <person name="Aerts A."/>
            <person name="Otillar R.P."/>
            <person name="Terry A.Y."/>
            <person name="Boore J.L."/>
            <person name="Simakov O."/>
            <person name="Marletaz F."/>
            <person name="Cho S.-J."/>
            <person name="Edsinger-Gonzales E."/>
            <person name="Havlak P."/>
            <person name="Kuo D.-H."/>
            <person name="Larsson T."/>
            <person name="Lv J."/>
            <person name="Arendt D."/>
            <person name="Savage R."/>
            <person name="Osoegawa K."/>
            <person name="de Jong P."/>
            <person name="Lindberg D.R."/>
            <person name="Seaver E.C."/>
            <person name="Weisblat D.A."/>
            <person name="Putnam N.H."/>
            <person name="Grigoriev I.V."/>
            <person name="Rokhsar D.S."/>
        </authorList>
    </citation>
    <scope>NUCLEOTIDE SEQUENCE</scope>
</reference>
<dbReference type="EnsemblMetazoa" id="HelroT159586">
    <property type="protein sequence ID" value="HelroP159586"/>
    <property type="gene ID" value="HelroG159586"/>
</dbReference>
<feature type="compositionally biased region" description="Basic and acidic residues" evidence="2">
    <location>
        <begin position="465"/>
        <end position="490"/>
    </location>
</feature>
<evidence type="ECO:0000313" key="4">
    <source>
        <dbReference type="EnsemblMetazoa" id="HelroP159586"/>
    </source>
</evidence>
<feature type="region of interest" description="Disordered" evidence="2">
    <location>
        <begin position="235"/>
        <end position="316"/>
    </location>
</feature>
<feature type="compositionally biased region" description="Basic and acidic residues" evidence="2">
    <location>
        <begin position="637"/>
        <end position="646"/>
    </location>
</feature>
<feature type="region of interest" description="Disordered" evidence="2">
    <location>
        <begin position="1068"/>
        <end position="1155"/>
    </location>
</feature>
<reference evidence="3 5" key="2">
    <citation type="journal article" date="2013" name="Nature">
        <title>Insights into bilaterian evolution from three spiralian genomes.</title>
        <authorList>
            <person name="Simakov O."/>
            <person name="Marletaz F."/>
            <person name="Cho S.J."/>
            <person name="Edsinger-Gonzales E."/>
            <person name="Havlak P."/>
            <person name="Hellsten U."/>
            <person name="Kuo D.H."/>
            <person name="Larsson T."/>
            <person name="Lv J."/>
            <person name="Arendt D."/>
            <person name="Savage R."/>
            <person name="Osoegawa K."/>
            <person name="de Jong P."/>
            <person name="Grimwood J."/>
            <person name="Chapman J.A."/>
            <person name="Shapiro H."/>
            <person name="Aerts A."/>
            <person name="Otillar R.P."/>
            <person name="Terry A.Y."/>
            <person name="Boore J.L."/>
            <person name="Grigoriev I.V."/>
            <person name="Lindberg D.R."/>
            <person name="Seaver E.C."/>
            <person name="Weisblat D.A."/>
            <person name="Putnam N.H."/>
            <person name="Rokhsar D.S."/>
        </authorList>
    </citation>
    <scope>NUCLEOTIDE SEQUENCE</scope>
</reference>
<feature type="compositionally biased region" description="Low complexity" evidence="2">
    <location>
        <begin position="57"/>
        <end position="89"/>
    </location>
</feature>
<accession>T1EP72</accession>
<keyword evidence="1" id="KW-0175">Coiled coil</keyword>
<feature type="region of interest" description="Disordered" evidence="2">
    <location>
        <begin position="608"/>
        <end position="651"/>
    </location>
</feature>
<dbReference type="InParanoid" id="T1EP72"/>
<evidence type="ECO:0000313" key="3">
    <source>
        <dbReference type="EMBL" id="ESO12992.1"/>
    </source>
</evidence>
<feature type="compositionally biased region" description="Polar residues" evidence="2">
    <location>
        <begin position="939"/>
        <end position="951"/>
    </location>
</feature>
<feature type="region of interest" description="Disordered" evidence="2">
    <location>
        <begin position="464"/>
        <end position="534"/>
    </location>
</feature>
<feature type="compositionally biased region" description="Pro residues" evidence="2">
    <location>
        <begin position="719"/>
        <end position="729"/>
    </location>
</feature>
<feature type="compositionally biased region" description="Polar residues" evidence="2">
    <location>
        <begin position="1009"/>
        <end position="1021"/>
    </location>
</feature>
<dbReference type="RefSeq" id="XP_009009712.1">
    <property type="nucleotide sequence ID" value="XM_009011464.1"/>
</dbReference>
<feature type="compositionally biased region" description="Polar residues" evidence="2">
    <location>
        <begin position="1127"/>
        <end position="1140"/>
    </location>
</feature>
<feature type="compositionally biased region" description="Polar residues" evidence="2">
    <location>
        <begin position="805"/>
        <end position="822"/>
    </location>
</feature>
<feature type="compositionally biased region" description="Polar residues" evidence="2">
    <location>
        <begin position="1040"/>
        <end position="1050"/>
    </location>
</feature>
<feature type="compositionally biased region" description="Low complexity" evidence="2">
    <location>
        <begin position="265"/>
        <end position="277"/>
    </location>
</feature>
<dbReference type="EMBL" id="AMQM01000276">
    <property type="status" value="NOT_ANNOTATED_CDS"/>
    <property type="molecule type" value="Genomic_DNA"/>
</dbReference>
<dbReference type="Proteomes" id="UP000015101">
    <property type="component" value="Unassembled WGS sequence"/>
</dbReference>
<feature type="region of interest" description="Disordered" evidence="2">
    <location>
        <begin position="780"/>
        <end position="908"/>
    </location>
</feature>
<name>T1EP72_HELRO</name>
<feature type="region of interest" description="Disordered" evidence="2">
    <location>
        <begin position="668"/>
        <end position="740"/>
    </location>
</feature>
<feature type="compositionally biased region" description="Basic and acidic residues" evidence="2">
    <location>
        <begin position="844"/>
        <end position="870"/>
    </location>
</feature>
<feature type="compositionally biased region" description="Low complexity" evidence="2">
    <location>
        <begin position="952"/>
        <end position="998"/>
    </location>
</feature>
<proteinExistence type="predicted"/>
<keyword evidence="5" id="KW-1185">Reference proteome</keyword>
<feature type="compositionally biased region" description="Polar residues" evidence="2">
    <location>
        <begin position="831"/>
        <end position="843"/>
    </location>
</feature>
<feature type="region of interest" description="Disordered" evidence="2">
    <location>
        <begin position="934"/>
        <end position="1050"/>
    </location>
</feature>
<gene>
    <name evidence="4" type="primary">20198372</name>
    <name evidence="3" type="ORF">HELRODRAFT_159586</name>
</gene>
<feature type="compositionally biased region" description="Low complexity" evidence="2">
    <location>
        <begin position="244"/>
        <end position="258"/>
    </location>
</feature>
<feature type="compositionally biased region" description="Polar residues" evidence="2">
    <location>
        <begin position="668"/>
        <end position="710"/>
    </location>
</feature>
<feature type="compositionally biased region" description="Low complexity" evidence="2">
    <location>
        <begin position="297"/>
        <end position="306"/>
    </location>
</feature>
<evidence type="ECO:0000256" key="1">
    <source>
        <dbReference type="SAM" id="Coils"/>
    </source>
</evidence>
<dbReference type="HOGENOM" id="CLU_246248_0_0_1"/>
<feature type="compositionally biased region" description="Basic and acidic residues" evidence="2">
    <location>
        <begin position="498"/>
        <end position="511"/>
    </location>
</feature>
<feature type="region of interest" description="Disordered" evidence="2">
    <location>
        <begin position="174"/>
        <end position="217"/>
    </location>
</feature>
<feature type="region of interest" description="Disordered" evidence="2">
    <location>
        <begin position="46"/>
        <end position="101"/>
    </location>
</feature>
<reference evidence="4" key="3">
    <citation type="submission" date="2015-06" db="UniProtKB">
        <authorList>
            <consortium name="EnsemblMetazoa"/>
        </authorList>
    </citation>
    <scope>IDENTIFICATION</scope>
</reference>
<feature type="compositionally biased region" description="Basic and acidic residues" evidence="2">
    <location>
        <begin position="887"/>
        <end position="903"/>
    </location>
</feature>
<evidence type="ECO:0000313" key="5">
    <source>
        <dbReference type="Proteomes" id="UP000015101"/>
    </source>
</evidence>
<organism evidence="4 5">
    <name type="scientific">Helobdella robusta</name>
    <name type="common">Californian leech</name>
    <dbReference type="NCBI Taxonomy" id="6412"/>
    <lineage>
        <taxon>Eukaryota</taxon>
        <taxon>Metazoa</taxon>
        <taxon>Spiralia</taxon>
        <taxon>Lophotrochozoa</taxon>
        <taxon>Annelida</taxon>
        <taxon>Clitellata</taxon>
        <taxon>Hirudinea</taxon>
        <taxon>Rhynchobdellida</taxon>
        <taxon>Glossiphoniidae</taxon>
        <taxon>Helobdella</taxon>
    </lineage>
</organism>
<dbReference type="CTD" id="20198372"/>
<evidence type="ECO:0000256" key="2">
    <source>
        <dbReference type="SAM" id="MobiDB-lite"/>
    </source>
</evidence>
<dbReference type="KEGG" id="hro:HELRODRAFT_159586"/>
<protein>
    <submittedName>
        <fullName evidence="3 4">Uncharacterized protein</fullName>
    </submittedName>
</protein>